<proteinExistence type="predicted"/>
<protein>
    <submittedName>
        <fullName evidence="2">UspA domain-containing protein</fullName>
    </submittedName>
</protein>
<dbReference type="InterPro" id="IPR014729">
    <property type="entry name" value="Rossmann-like_a/b/a_fold"/>
</dbReference>
<sequence>MTERIRSESGRPSQVVVVGVDGSHRAVAAALWAADEAYERDIPLRLVYAIEPRAGMSSEIYAAHDVAAAEIATQGVVLAVQSSDKPVKIEIEILQGTALDVLADQSCAAALVCVGTLSRERAANHRDTSTIAALSMRAACPVVIVRGYRSARAQYGVVLIEFEDTPDSHAVLQHGLEAAAERDAVAQVVGHLPSSQTGSQTKDDSAAILNARLERHLEPWRRKYPDTHVEVHLLHGGLPKYLSQQGDSIQMAVIGRGRRGGLNELLRQQQVTAYPGTDCTLMICGHNQQL</sequence>
<gene>
    <name evidence="2" type="ORF">ERS075579_00784</name>
</gene>
<dbReference type="InterPro" id="IPR006016">
    <property type="entry name" value="UspA"/>
</dbReference>
<feature type="domain" description="UspA" evidence="1">
    <location>
        <begin position="15"/>
        <end position="146"/>
    </location>
</feature>
<dbReference type="SUPFAM" id="SSF52402">
    <property type="entry name" value="Adenine nucleotide alpha hydrolases-like"/>
    <property type="match status" value="2"/>
</dbReference>
<accession>A0A0U0ZI13</accession>
<dbReference type="Pfam" id="PF00582">
    <property type="entry name" value="Usp"/>
    <property type="match status" value="1"/>
</dbReference>
<evidence type="ECO:0000313" key="3">
    <source>
        <dbReference type="Proteomes" id="UP000045782"/>
    </source>
</evidence>
<dbReference type="EMBL" id="CSWP01000001">
    <property type="protein sequence ID" value="CPV36456.1"/>
    <property type="molecule type" value="Genomic_DNA"/>
</dbReference>
<dbReference type="RefSeq" id="WP_016895604.1">
    <property type="nucleotide sequence ID" value="NZ_CSWP01000001.1"/>
</dbReference>
<dbReference type="Gene3D" id="3.40.50.620">
    <property type="entry name" value="HUPs"/>
    <property type="match status" value="2"/>
</dbReference>
<dbReference type="AlphaFoldDB" id="A0A0U0ZI13"/>
<reference evidence="2 3" key="1">
    <citation type="submission" date="2015-03" db="EMBL/GenBank/DDBJ databases">
        <authorList>
            <person name="Murphy D."/>
        </authorList>
    </citation>
    <scope>NUCLEOTIDE SEQUENCE [LARGE SCALE GENOMIC DNA]</scope>
    <source>
        <strain evidence="2 3">PAP088</strain>
    </source>
</reference>
<evidence type="ECO:0000313" key="2">
    <source>
        <dbReference type="EMBL" id="CPV36456.1"/>
    </source>
</evidence>
<name>A0A0U0ZI13_9MYCO</name>
<dbReference type="Proteomes" id="UP000045782">
    <property type="component" value="Unassembled WGS sequence"/>
</dbReference>
<organism evidence="2 3">
    <name type="scientific">Mycobacteroides abscessus</name>
    <dbReference type="NCBI Taxonomy" id="36809"/>
    <lineage>
        <taxon>Bacteria</taxon>
        <taxon>Bacillati</taxon>
        <taxon>Actinomycetota</taxon>
        <taxon>Actinomycetes</taxon>
        <taxon>Mycobacteriales</taxon>
        <taxon>Mycobacteriaceae</taxon>
        <taxon>Mycobacteroides</taxon>
    </lineage>
</organism>
<evidence type="ECO:0000259" key="1">
    <source>
        <dbReference type="Pfam" id="PF00582"/>
    </source>
</evidence>